<feature type="compositionally biased region" description="Polar residues" evidence="1">
    <location>
        <begin position="1"/>
        <end position="13"/>
    </location>
</feature>
<sequence>MRQSVASSRSSHVPGQAPNAAATARLTEKKKEFEAVSAFDRASAMFLKRIEGLADDCDIMADAGMG</sequence>
<name>W4K4Q2_HETIT</name>
<gene>
    <name evidence="2" type="ORF">HETIRDRAFT_28762</name>
</gene>
<feature type="region of interest" description="Disordered" evidence="1">
    <location>
        <begin position="1"/>
        <end position="24"/>
    </location>
</feature>
<dbReference type="KEGG" id="hir:HETIRDRAFT_28762"/>
<evidence type="ECO:0000256" key="1">
    <source>
        <dbReference type="SAM" id="MobiDB-lite"/>
    </source>
</evidence>
<reference evidence="2 3" key="1">
    <citation type="journal article" date="2012" name="New Phytol.">
        <title>Insight into trade-off between wood decay and parasitism from the genome of a fungal forest pathogen.</title>
        <authorList>
            <person name="Olson A."/>
            <person name="Aerts A."/>
            <person name="Asiegbu F."/>
            <person name="Belbahri L."/>
            <person name="Bouzid O."/>
            <person name="Broberg A."/>
            <person name="Canback B."/>
            <person name="Coutinho P.M."/>
            <person name="Cullen D."/>
            <person name="Dalman K."/>
            <person name="Deflorio G."/>
            <person name="van Diepen L.T."/>
            <person name="Dunand C."/>
            <person name="Duplessis S."/>
            <person name="Durling M."/>
            <person name="Gonthier P."/>
            <person name="Grimwood J."/>
            <person name="Fossdal C.G."/>
            <person name="Hansson D."/>
            <person name="Henrissat B."/>
            <person name="Hietala A."/>
            <person name="Himmelstrand K."/>
            <person name="Hoffmeister D."/>
            <person name="Hogberg N."/>
            <person name="James T.Y."/>
            <person name="Karlsson M."/>
            <person name="Kohler A."/>
            <person name="Kues U."/>
            <person name="Lee Y.H."/>
            <person name="Lin Y.C."/>
            <person name="Lind M."/>
            <person name="Lindquist E."/>
            <person name="Lombard V."/>
            <person name="Lucas S."/>
            <person name="Lunden K."/>
            <person name="Morin E."/>
            <person name="Murat C."/>
            <person name="Park J."/>
            <person name="Raffaello T."/>
            <person name="Rouze P."/>
            <person name="Salamov A."/>
            <person name="Schmutz J."/>
            <person name="Solheim H."/>
            <person name="Stahlberg J."/>
            <person name="Velez H."/>
            <person name="de Vries R.P."/>
            <person name="Wiebenga A."/>
            <person name="Woodward S."/>
            <person name="Yakovlev I."/>
            <person name="Garbelotto M."/>
            <person name="Martin F."/>
            <person name="Grigoriev I.V."/>
            <person name="Stenlid J."/>
        </authorList>
    </citation>
    <scope>NUCLEOTIDE SEQUENCE [LARGE SCALE GENOMIC DNA]</scope>
    <source>
        <strain evidence="2 3">TC 32-1</strain>
    </source>
</reference>
<accession>W4K4Q2</accession>
<dbReference type="AlphaFoldDB" id="W4K4Q2"/>
<dbReference type="EMBL" id="KI925459">
    <property type="protein sequence ID" value="ETW80330.1"/>
    <property type="molecule type" value="Genomic_DNA"/>
</dbReference>
<proteinExistence type="predicted"/>
<dbReference type="GeneID" id="20669296"/>
<dbReference type="Proteomes" id="UP000030671">
    <property type="component" value="Unassembled WGS sequence"/>
</dbReference>
<protein>
    <submittedName>
        <fullName evidence="2">Uncharacterized protein</fullName>
    </submittedName>
</protein>
<dbReference type="RefSeq" id="XP_009546889.1">
    <property type="nucleotide sequence ID" value="XM_009548594.1"/>
</dbReference>
<dbReference type="OrthoDB" id="3230169at2759"/>
<feature type="non-terminal residue" evidence="2">
    <location>
        <position position="66"/>
    </location>
</feature>
<keyword evidence="3" id="KW-1185">Reference proteome</keyword>
<organism evidence="2 3">
    <name type="scientific">Heterobasidion irregulare (strain TC 32-1)</name>
    <dbReference type="NCBI Taxonomy" id="747525"/>
    <lineage>
        <taxon>Eukaryota</taxon>
        <taxon>Fungi</taxon>
        <taxon>Dikarya</taxon>
        <taxon>Basidiomycota</taxon>
        <taxon>Agaricomycotina</taxon>
        <taxon>Agaricomycetes</taxon>
        <taxon>Russulales</taxon>
        <taxon>Bondarzewiaceae</taxon>
        <taxon>Heterobasidion</taxon>
        <taxon>Heterobasidion annosum species complex</taxon>
    </lineage>
</organism>
<evidence type="ECO:0000313" key="2">
    <source>
        <dbReference type="EMBL" id="ETW80330.1"/>
    </source>
</evidence>
<dbReference type="HOGENOM" id="CLU_2794366_0_0_1"/>
<dbReference type="InParanoid" id="W4K4Q2"/>
<evidence type="ECO:0000313" key="3">
    <source>
        <dbReference type="Proteomes" id="UP000030671"/>
    </source>
</evidence>